<gene>
    <name evidence="2" type="ORF">AB6M95_16100</name>
</gene>
<dbReference type="Proteomes" id="UP001568698">
    <property type="component" value="Unassembled WGS sequence"/>
</dbReference>
<evidence type="ECO:0008006" key="4">
    <source>
        <dbReference type="Google" id="ProtNLM"/>
    </source>
</evidence>
<keyword evidence="3" id="KW-1185">Reference proteome</keyword>
<dbReference type="RefSeq" id="WP_371387770.1">
    <property type="nucleotide sequence ID" value="NZ_JBGLYH010000060.1"/>
</dbReference>
<reference evidence="2 3" key="1">
    <citation type="submission" date="2024-08" db="EMBL/GenBank/DDBJ databases">
        <title>Sulfate-reducing bacteria isolated from formation water of the oil field in Kazakhstan and description of Pseudodesulfovibrio sp.</title>
        <authorList>
            <person name="Bidzhieva S.K."/>
            <person name="Tourova T.P."/>
            <person name="Grouzdev D.S."/>
            <person name="Beletsky A.V."/>
            <person name="Sokolova D.S."/>
            <person name="Samigullina S.R."/>
            <person name="Poltaraus A.B."/>
            <person name="Avtukh A.N."/>
            <person name="Tereshina V.M."/>
            <person name="Zhaparov N.S."/>
            <person name="Mardanov A.V."/>
            <person name="Nazina T.N."/>
        </authorList>
    </citation>
    <scope>NUCLEOTIDE SEQUENCE [LARGE SCALE GENOMIC DNA]</scope>
    <source>
        <strain evidence="2 3">9FUS</strain>
    </source>
</reference>
<organism evidence="2 3">
    <name type="scientific">Pseudodesulfovibrio karagichevae</name>
    <dbReference type="NCBI Taxonomy" id="3239305"/>
    <lineage>
        <taxon>Bacteria</taxon>
        <taxon>Pseudomonadati</taxon>
        <taxon>Thermodesulfobacteriota</taxon>
        <taxon>Desulfovibrionia</taxon>
        <taxon>Desulfovibrionales</taxon>
        <taxon>Desulfovibrionaceae</taxon>
    </lineage>
</organism>
<evidence type="ECO:0000256" key="1">
    <source>
        <dbReference type="SAM" id="Phobius"/>
    </source>
</evidence>
<feature type="transmembrane region" description="Helical" evidence="1">
    <location>
        <begin position="6"/>
        <end position="27"/>
    </location>
</feature>
<accession>A0ABV4K5M8</accession>
<evidence type="ECO:0000313" key="3">
    <source>
        <dbReference type="Proteomes" id="UP001568698"/>
    </source>
</evidence>
<proteinExistence type="predicted"/>
<keyword evidence="1" id="KW-0812">Transmembrane</keyword>
<dbReference type="EMBL" id="JBGLYH010000060">
    <property type="protein sequence ID" value="MEZ7198277.1"/>
    <property type="molecule type" value="Genomic_DNA"/>
</dbReference>
<comment type="caution">
    <text evidence="2">The sequence shown here is derived from an EMBL/GenBank/DDBJ whole genome shotgun (WGS) entry which is preliminary data.</text>
</comment>
<keyword evidence="1" id="KW-0472">Membrane</keyword>
<protein>
    <recommendedName>
        <fullName evidence="4">AsmA family protein</fullName>
    </recommendedName>
</protein>
<sequence>MKKYILIGAGVIVAGLITAIVLVILNLGDLIKTAVEEFGPPITKTEVRLGSADISVLSGSGTLSDFYLGNPAGFKMPSAIECGTIRVKVNTDSLTKDKIIIDEIYVDSPVISYEKRGNTDNFQTIVNNIKKTVAGEKKADTTKTEEAKSETGSEKTIQINNFIVKNGKINLGGSLLDAFGDQGMGIDLPDIHLKDIGKDKETTPAEAFAQILGQLTGDVTGTVTEVGKQLKEAVGKAVEGASKAVEEGAGKAGESVGGAIKGLFGGSKE</sequence>
<evidence type="ECO:0000313" key="2">
    <source>
        <dbReference type="EMBL" id="MEZ7198277.1"/>
    </source>
</evidence>
<keyword evidence="1" id="KW-1133">Transmembrane helix</keyword>
<name>A0ABV4K5M8_9BACT</name>